<dbReference type="Pfam" id="PF12763">
    <property type="entry name" value="EH"/>
    <property type="match status" value="2"/>
</dbReference>
<keyword evidence="24" id="KW-1185">Reference proteome</keyword>
<dbReference type="InterPro" id="IPR000261">
    <property type="entry name" value="EH_dom"/>
</dbReference>
<feature type="compositionally biased region" description="Pro residues" evidence="19">
    <location>
        <begin position="1421"/>
        <end position="1459"/>
    </location>
</feature>
<evidence type="ECO:0000256" key="11">
    <source>
        <dbReference type="ARBA" id="ARBA00022737"/>
    </source>
</evidence>
<comment type="subunit">
    <text evidence="5">Component of the PAN1 actin cytoskeleton-regulatory complex.</text>
</comment>
<organism evidence="23 24">
    <name type="scientific">Emydomyces testavorans</name>
    <dbReference type="NCBI Taxonomy" id="2070801"/>
    <lineage>
        <taxon>Eukaryota</taxon>
        <taxon>Fungi</taxon>
        <taxon>Dikarya</taxon>
        <taxon>Ascomycota</taxon>
        <taxon>Pezizomycotina</taxon>
        <taxon>Eurotiomycetes</taxon>
        <taxon>Eurotiomycetidae</taxon>
        <taxon>Onygenales</taxon>
        <taxon>Nannizziopsiaceae</taxon>
        <taxon>Emydomyces</taxon>
    </lineage>
</organism>
<keyword evidence="13 18" id="KW-0175">Coiled coil</keyword>
<dbReference type="PANTHER" id="PTHR11216">
    <property type="entry name" value="EH DOMAIN"/>
    <property type="match status" value="1"/>
</dbReference>
<evidence type="ECO:0000256" key="6">
    <source>
        <dbReference type="ARBA" id="ARBA00015110"/>
    </source>
</evidence>
<evidence type="ECO:0000256" key="5">
    <source>
        <dbReference type="ARBA" id="ARBA00011159"/>
    </source>
</evidence>
<feature type="compositionally biased region" description="Pro residues" evidence="19">
    <location>
        <begin position="1170"/>
        <end position="1192"/>
    </location>
</feature>
<evidence type="ECO:0000256" key="3">
    <source>
        <dbReference type="ARBA" id="ARBA00004413"/>
    </source>
</evidence>
<feature type="region of interest" description="Disordered" evidence="19">
    <location>
        <begin position="863"/>
        <end position="1500"/>
    </location>
</feature>
<feature type="compositionally biased region" description="Low complexity" evidence="19">
    <location>
        <begin position="1238"/>
        <end position="1247"/>
    </location>
</feature>
<feature type="compositionally biased region" description="Basic and acidic residues" evidence="19">
    <location>
        <begin position="871"/>
        <end position="880"/>
    </location>
</feature>
<dbReference type="GO" id="GO:0016197">
    <property type="term" value="P:endosomal transport"/>
    <property type="evidence" value="ECO:0007669"/>
    <property type="project" value="TreeGrafter"/>
</dbReference>
<dbReference type="SMART" id="SM00027">
    <property type="entry name" value="EH"/>
    <property type="match status" value="2"/>
</dbReference>
<feature type="compositionally biased region" description="Acidic residues" evidence="19">
    <location>
        <begin position="1307"/>
        <end position="1316"/>
    </location>
</feature>
<feature type="compositionally biased region" description="Basic and acidic residues" evidence="19">
    <location>
        <begin position="788"/>
        <end position="819"/>
    </location>
</feature>
<dbReference type="Gene3D" id="1.10.238.10">
    <property type="entry name" value="EF-hand"/>
    <property type="match status" value="2"/>
</dbReference>
<feature type="compositionally biased region" description="Low complexity" evidence="19">
    <location>
        <begin position="15"/>
        <end position="38"/>
    </location>
</feature>
<feature type="domain" description="WH2" evidence="22">
    <location>
        <begin position="1468"/>
        <end position="1485"/>
    </location>
</feature>
<evidence type="ECO:0000256" key="19">
    <source>
        <dbReference type="SAM" id="MobiDB-lite"/>
    </source>
</evidence>
<feature type="compositionally biased region" description="Pro residues" evidence="19">
    <location>
        <begin position="1398"/>
        <end position="1414"/>
    </location>
</feature>
<accession>A0AAF0DNQ3</accession>
<feature type="compositionally biased region" description="Polar residues" evidence="19">
    <location>
        <begin position="329"/>
        <end position="344"/>
    </location>
</feature>
<feature type="region of interest" description="Disordered" evidence="19">
    <location>
        <begin position="253"/>
        <end position="362"/>
    </location>
</feature>
<dbReference type="PROSITE" id="PS51082">
    <property type="entry name" value="WH2"/>
    <property type="match status" value="1"/>
</dbReference>
<dbReference type="InterPro" id="IPR003124">
    <property type="entry name" value="WH2_dom"/>
</dbReference>
<evidence type="ECO:0000259" key="21">
    <source>
        <dbReference type="PROSITE" id="PS50222"/>
    </source>
</evidence>
<comment type="function">
    <text evidence="17">Component of the PAN1 actin cytoskeleton-regulatory complex required for the internalization of endosomes during actin-coupled endocytosis. The complex links the site of endocytosis to the cell membrane-associated actin cytoskeleton. Mediates uptake of external molecules and vacuolar degradation of plasma membrane proteins. Plays a role in the proper organization of the cell membrane-associated actin cytoskeleton and promotes its destabilization.</text>
</comment>
<sequence length="1500" mass="163731">MYSSSNSFLNPNAAQPGQQYGQPQQSYGGFQQPQQQQPTGFMAQPTGFAGPQMQPAQPQPTGFPGGPFQQPSFQPSPQPPQMTGYPQNQAPQFQQQQSQSIQQQPTSAPSMPARPPGQTSSQIAQSFQNLSSPTSHAPPSHASSKIPNMRLSFITAQDQAKFEQLFKSAVGDAQSMDGDTARDLLLRSKLPGNELSKIWVLSDTTKSGHLHFPEFALAMYLCNLRLTGRELPASLPERVKNEVSSMVDIISFAVPDDRPPPAPKTNVPNFDQPLMQNTLAPPAPQQPRPQQPSNSQLLSQLTAQPTGFYNQATGFQPPSIVAPQPTGFAPQNTSLRVQPTSLQPNPQPTGYTGPRPPMPPMPTGFGSNLSPSQSGATALTVQPTGMPGQWGFVNTPATGLPNIEALKQRLMPQPGREGGYTTAGLAGNATIPWAVTKDEKKIYDQLFRAWDGLNKGFIGGDVAIEIMGQSGLDRQDLERIWTLSDPHNRGRLNMDEFAVAMHLIYRKLNGYPIPNRLPPELVPPSTRNLDDSIGAVKSLLSQDAEQRKSSGAFLQPQKTGVSYLKTHSFRTGSTSPGFGRKDATVFRNNDDAVAYKSSARRRAGASPSPSPSSTSAERNDDDLSIEQLKKKIRETKIMLDATDFRDENRAEEDDVLNRRDRKEAESLMERIRRVQDDIDTDPKAAFRNADSGAERRALGRQLQAFQDQLPELASNVRRLERSIADSKLELFRLKDAKLHPGTALEIIGTSPGGAVTEADRIKARARARMQARAAELAGRPPPQADDGSATRRLEEEKATVMAERERHEAMTRDVEESVKEFSLSLEDSLRDQDQNSTRDHERRRWEEALGVEDQIRDFIYDLQRNRKTAKVRKEEERVIRADNSSYSQPQDRYQNASANGDGSSTLRSASASPSLAGGTHEERVASARERAQKRIAERMAAAGLKPSSDASQSFSERQERERREKEERRKRAEEEDAKREAERQRRLAQEKSSSTVSPPKPAPKKPPPPPSRKARTDSTGHAETKKAEEAALAIRAKAEQEEKERTLRQQQEVQEAERRRLEDEAKRQEEDLAREKQAAEARLRALEEQVRQGKVKKQEEKRRKQQAEKEAKEKEARLAAQRAELEAAQARERELQRQLEGMGEEESSSDEEGPVEITPQESTPTQSQVFPPPPPFSQPSPPSVAPPVPPVPAIREPIKEPEPEASPEFPSPVATPEPVKQTLAPETESRNPYFRQLSQSSERQQQSVPPPVPQPGPEKQSTNPFHRLAQQESATKSAFTADSTVPGPLERKSRARPEEGDWSAAESENESDEDDERVAGGSAKQLASILFGTMAPPRPLSSMDDKPEAKPETPVQDIPIAPPPPPPPAPAPAPETAFEPETADIPSPPAPDEGGFYTPPPIPPPPPPPPPPPVLGMEAPAAPPPPPPPPPPGAAPPPPGGAPPAPPGPPPPPAPPGAAPAPTGRGVGRGALLADIQAGKGLKKVVTKDRSAAATAGRVL</sequence>
<dbReference type="GO" id="GO:0030479">
    <property type="term" value="C:actin cortical patch"/>
    <property type="evidence" value="ECO:0007669"/>
    <property type="project" value="UniProtKB-SubCell"/>
</dbReference>
<gene>
    <name evidence="23" type="primary">PAN1</name>
    <name evidence="23" type="ORF">PRK78_005580</name>
</gene>
<reference evidence="23" key="1">
    <citation type="submission" date="2023-03" db="EMBL/GenBank/DDBJ databases">
        <title>Emydomyces testavorans Genome Sequence.</title>
        <authorList>
            <person name="Hoyer L."/>
        </authorList>
    </citation>
    <scope>NUCLEOTIDE SEQUENCE</scope>
    <source>
        <strain evidence="23">16-2883</strain>
    </source>
</reference>
<feature type="compositionally biased region" description="Low complexity" evidence="19">
    <location>
        <begin position="86"/>
        <end position="110"/>
    </location>
</feature>
<dbReference type="PROSITE" id="PS50031">
    <property type="entry name" value="EH"/>
    <property type="match status" value="2"/>
</dbReference>
<dbReference type="GO" id="GO:0005886">
    <property type="term" value="C:plasma membrane"/>
    <property type="evidence" value="ECO:0007669"/>
    <property type="project" value="UniProtKB-SubCell"/>
</dbReference>
<feature type="compositionally biased region" description="Pro residues" evidence="19">
    <location>
        <begin position="281"/>
        <end position="290"/>
    </location>
</feature>
<feature type="compositionally biased region" description="Polar residues" evidence="19">
    <location>
        <begin position="1"/>
        <end position="13"/>
    </location>
</feature>
<feature type="compositionally biased region" description="Basic and acidic residues" evidence="19">
    <location>
        <begin position="827"/>
        <end position="843"/>
    </location>
</feature>
<dbReference type="Proteomes" id="UP001219355">
    <property type="component" value="Chromosome 3"/>
</dbReference>
<feature type="compositionally biased region" description="Basic and acidic residues" evidence="19">
    <location>
        <begin position="956"/>
        <end position="989"/>
    </location>
</feature>
<evidence type="ECO:0000256" key="12">
    <source>
        <dbReference type="ARBA" id="ARBA00022753"/>
    </source>
</evidence>
<feature type="domain" description="EH" evidence="20">
    <location>
        <begin position="439"/>
        <end position="528"/>
    </location>
</feature>
<feature type="compositionally biased region" description="Polar residues" evidence="19">
    <location>
        <begin position="302"/>
        <end position="316"/>
    </location>
</feature>
<feature type="compositionally biased region" description="Basic and acidic residues" evidence="19">
    <location>
        <begin position="1014"/>
        <end position="1029"/>
    </location>
</feature>
<evidence type="ECO:0000256" key="9">
    <source>
        <dbReference type="ARBA" id="ARBA00022490"/>
    </source>
</evidence>
<keyword evidence="15" id="KW-0009">Actin-binding</keyword>
<evidence type="ECO:0000256" key="13">
    <source>
        <dbReference type="ARBA" id="ARBA00023054"/>
    </source>
</evidence>
<feature type="compositionally biased region" description="Basic and acidic residues" evidence="19">
    <location>
        <begin position="1289"/>
        <end position="1299"/>
    </location>
</feature>
<dbReference type="SMART" id="SM00246">
    <property type="entry name" value="WH2"/>
    <property type="match status" value="1"/>
</dbReference>
<dbReference type="GO" id="GO:0003779">
    <property type="term" value="F:actin binding"/>
    <property type="evidence" value="ECO:0007669"/>
    <property type="project" value="UniProtKB-KW"/>
</dbReference>
<dbReference type="GO" id="GO:0010008">
    <property type="term" value="C:endosome membrane"/>
    <property type="evidence" value="ECO:0007669"/>
    <property type="project" value="UniProtKB-SubCell"/>
</dbReference>
<feature type="compositionally biased region" description="Low complexity" evidence="19">
    <location>
        <begin position="902"/>
        <end position="918"/>
    </location>
</feature>
<evidence type="ECO:0000256" key="17">
    <source>
        <dbReference type="ARBA" id="ARBA00025194"/>
    </source>
</evidence>
<keyword evidence="14" id="KW-0472">Membrane</keyword>
<evidence type="ECO:0000256" key="15">
    <source>
        <dbReference type="ARBA" id="ARBA00023203"/>
    </source>
</evidence>
<dbReference type="SUPFAM" id="SSF47473">
    <property type="entry name" value="EF-hand"/>
    <property type="match status" value="2"/>
</dbReference>
<dbReference type="InterPro" id="IPR002048">
    <property type="entry name" value="EF_hand_dom"/>
</dbReference>
<dbReference type="InterPro" id="IPR011992">
    <property type="entry name" value="EF-hand-dom_pair"/>
</dbReference>
<feature type="domain" description="EH" evidence="20">
    <location>
        <begin position="158"/>
        <end position="246"/>
    </location>
</feature>
<feature type="region of interest" description="Disordered" evidence="19">
    <location>
        <begin position="773"/>
        <end position="843"/>
    </location>
</feature>
<feature type="compositionally biased region" description="Polar residues" evidence="19">
    <location>
        <begin position="266"/>
        <end position="278"/>
    </location>
</feature>
<dbReference type="EMBL" id="CP120629">
    <property type="protein sequence ID" value="WEW60095.1"/>
    <property type="molecule type" value="Genomic_DNA"/>
</dbReference>
<keyword evidence="8" id="KW-1003">Cell membrane</keyword>
<feature type="compositionally biased region" description="Basic and acidic residues" evidence="19">
    <location>
        <begin position="919"/>
        <end position="937"/>
    </location>
</feature>
<keyword evidence="12" id="KW-0967">Endosome</keyword>
<dbReference type="GO" id="GO:0005509">
    <property type="term" value="F:calcium ion binding"/>
    <property type="evidence" value="ECO:0007669"/>
    <property type="project" value="InterPro"/>
</dbReference>
<keyword evidence="16" id="KW-0206">Cytoskeleton</keyword>
<evidence type="ECO:0000256" key="14">
    <source>
        <dbReference type="ARBA" id="ARBA00023136"/>
    </source>
</evidence>
<feature type="compositionally biased region" description="Low complexity" evidence="19">
    <location>
        <begin position="291"/>
        <end position="301"/>
    </location>
</feature>
<dbReference type="GO" id="GO:0006897">
    <property type="term" value="P:endocytosis"/>
    <property type="evidence" value="ECO:0007669"/>
    <property type="project" value="UniProtKB-KW"/>
</dbReference>
<evidence type="ECO:0000256" key="10">
    <source>
        <dbReference type="ARBA" id="ARBA00022583"/>
    </source>
</evidence>
<name>A0AAF0DNQ3_9EURO</name>
<comment type="subcellular location">
    <subcellularLocation>
        <location evidence="3">Cell membrane</location>
        <topology evidence="3">Peripheral membrane protein</topology>
        <orientation evidence="3">Cytoplasmic side</orientation>
    </subcellularLocation>
    <subcellularLocation>
        <location evidence="2">Cytoplasm</location>
        <location evidence="2">Cytoskeleton</location>
        <location evidence="2">Actin patch</location>
    </subcellularLocation>
    <subcellularLocation>
        <location evidence="1">Endosome membrane</location>
        <topology evidence="1">Peripheral membrane protein</topology>
        <orientation evidence="1">Cytoplasmic side</orientation>
    </subcellularLocation>
</comment>
<feature type="compositionally biased region" description="Basic and acidic residues" evidence="19">
    <location>
        <begin position="1036"/>
        <end position="1047"/>
    </location>
</feature>
<feature type="domain" description="EF-hand" evidence="21">
    <location>
        <begin position="472"/>
        <end position="507"/>
    </location>
</feature>
<evidence type="ECO:0000313" key="24">
    <source>
        <dbReference type="Proteomes" id="UP001219355"/>
    </source>
</evidence>
<evidence type="ECO:0000259" key="22">
    <source>
        <dbReference type="PROSITE" id="PS51082"/>
    </source>
</evidence>
<feature type="compositionally biased region" description="Polar residues" evidence="19">
    <location>
        <begin position="882"/>
        <end position="901"/>
    </location>
</feature>
<protein>
    <recommendedName>
        <fullName evidence="6">Actin cytoskeleton-regulatory complex protein PAN1</fullName>
    </recommendedName>
    <alternativeName>
        <fullName evidence="7">Actin cytoskeleton-regulatory complex protein pan1</fullName>
    </alternativeName>
</protein>
<feature type="coiled-coil region" evidence="18">
    <location>
        <begin position="702"/>
        <end position="736"/>
    </location>
</feature>
<dbReference type="Pfam" id="PF02205">
    <property type="entry name" value="WH2"/>
    <property type="match status" value="1"/>
</dbReference>
<comment type="similarity">
    <text evidence="4">Belongs to the PAN1 family.</text>
</comment>
<dbReference type="FunFam" id="1.10.238.10:FF:000349">
    <property type="entry name" value="Actin cytoskeleton-regulatory complex protein PAN1"/>
    <property type="match status" value="1"/>
</dbReference>
<keyword evidence="11" id="KW-0677">Repeat</keyword>
<dbReference type="PROSITE" id="PS50222">
    <property type="entry name" value="EF_HAND_2"/>
    <property type="match status" value="1"/>
</dbReference>
<feature type="region of interest" description="Disordered" evidence="19">
    <location>
        <begin position="596"/>
        <end position="624"/>
    </location>
</feature>
<feature type="compositionally biased region" description="Low complexity" evidence="19">
    <location>
        <begin position="51"/>
        <end position="73"/>
    </location>
</feature>
<feature type="compositionally biased region" description="Pro residues" evidence="19">
    <location>
        <begin position="1360"/>
        <end position="1373"/>
    </location>
</feature>
<evidence type="ECO:0000256" key="18">
    <source>
        <dbReference type="SAM" id="Coils"/>
    </source>
</evidence>
<feature type="compositionally biased region" description="Polar residues" evidence="19">
    <location>
        <begin position="117"/>
        <end position="130"/>
    </location>
</feature>
<evidence type="ECO:0000313" key="23">
    <source>
        <dbReference type="EMBL" id="WEW60095.1"/>
    </source>
</evidence>
<evidence type="ECO:0000256" key="1">
    <source>
        <dbReference type="ARBA" id="ARBA00004125"/>
    </source>
</evidence>
<proteinExistence type="inferred from homology"/>
<keyword evidence="9" id="KW-0963">Cytoplasm</keyword>
<feature type="region of interest" description="Disordered" evidence="19">
    <location>
        <begin position="1"/>
        <end position="145"/>
    </location>
</feature>
<evidence type="ECO:0000256" key="8">
    <source>
        <dbReference type="ARBA" id="ARBA00022475"/>
    </source>
</evidence>
<feature type="compositionally biased region" description="Pro residues" evidence="19">
    <location>
        <begin position="998"/>
        <end position="1011"/>
    </location>
</feature>
<feature type="compositionally biased region" description="Low complexity" evidence="19">
    <location>
        <begin position="604"/>
        <end position="616"/>
    </location>
</feature>
<keyword evidence="10" id="KW-0254">Endocytosis</keyword>
<feature type="compositionally biased region" description="Low complexity" evidence="19">
    <location>
        <begin position="131"/>
        <end position="144"/>
    </location>
</feature>
<dbReference type="PANTHER" id="PTHR11216:SF173">
    <property type="entry name" value="ACTIN CYTOSKELETON-REGULATORY COMPLEX PROTEIN PAN1"/>
    <property type="match status" value="1"/>
</dbReference>
<evidence type="ECO:0000256" key="2">
    <source>
        <dbReference type="ARBA" id="ARBA00004134"/>
    </source>
</evidence>
<feature type="compositionally biased region" description="Basic and acidic residues" evidence="19">
    <location>
        <begin position="1055"/>
        <end position="1137"/>
    </location>
</feature>
<evidence type="ECO:0000256" key="4">
    <source>
        <dbReference type="ARBA" id="ARBA00009351"/>
    </source>
</evidence>
<dbReference type="CDD" id="cd00052">
    <property type="entry name" value="EH"/>
    <property type="match status" value="2"/>
</dbReference>
<feature type="compositionally biased region" description="Polar residues" evidence="19">
    <location>
        <begin position="1270"/>
        <end position="1283"/>
    </location>
</feature>
<evidence type="ECO:0000259" key="20">
    <source>
        <dbReference type="PROSITE" id="PS50031"/>
    </source>
</evidence>
<evidence type="ECO:0000256" key="16">
    <source>
        <dbReference type="ARBA" id="ARBA00023212"/>
    </source>
</evidence>
<feature type="compositionally biased region" description="Acidic residues" evidence="19">
    <location>
        <begin position="1142"/>
        <end position="1154"/>
    </location>
</feature>
<evidence type="ECO:0000256" key="7">
    <source>
        <dbReference type="ARBA" id="ARBA00020728"/>
    </source>
</evidence>